<proteinExistence type="predicted"/>
<evidence type="ECO:0000313" key="3">
    <source>
        <dbReference type="Proteomes" id="UP000646365"/>
    </source>
</evidence>
<dbReference type="Proteomes" id="UP000646365">
    <property type="component" value="Unassembled WGS sequence"/>
</dbReference>
<dbReference type="RefSeq" id="WP_268237549.1">
    <property type="nucleotide sequence ID" value="NZ_BMJQ01000002.1"/>
</dbReference>
<keyword evidence="3" id="KW-1185">Reference proteome</keyword>
<evidence type="ECO:0008006" key="4">
    <source>
        <dbReference type="Google" id="ProtNLM"/>
    </source>
</evidence>
<organism evidence="2 3">
    <name type="scientific">Aliidongia dinghuensis</name>
    <dbReference type="NCBI Taxonomy" id="1867774"/>
    <lineage>
        <taxon>Bacteria</taxon>
        <taxon>Pseudomonadati</taxon>
        <taxon>Pseudomonadota</taxon>
        <taxon>Alphaproteobacteria</taxon>
        <taxon>Rhodospirillales</taxon>
        <taxon>Dongiaceae</taxon>
        <taxon>Aliidongia</taxon>
    </lineage>
</organism>
<feature type="chain" id="PRO_5035272433" description="Lipoprotein" evidence="1">
    <location>
        <begin position="23"/>
        <end position="44"/>
    </location>
</feature>
<keyword evidence="1" id="KW-0732">Signal</keyword>
<sequence>MKAIPHRFALLICAALAMTALAACSDVHPLQTAAAQHEDNPSVK</sequence>
<protein>
    <recommendedName>
        <fullName evidence="4">Lipoprotein</fullName>
    </recommendedName>
</protein>
<reference evidence="2" key="1">
    <citation type="journal article" date="2014" name="Int. J. Syst. Evol. Microbiol.">
        <title>Complete genome sequence of Corynebacterium casei LMG S-19264T (=DSM 44701T), isolated from a smear-ripened cheese.</title>
        <authorList>
            <consortium name="US DOE Joint Genome Institute (JGI-PGF)"/>
            <person name="Walter F."/>
            <person name="Albersmeier A."/>
            <person name="Kalinowski J."/>
            <person name="Ruckert C."/>
        </authorList>
    </citation>
    <scope>NUCLEOTIDE SEQUENCE</scope>
    <source>
        <strain evidence="2">CGMCC 1.15725</strain>
    </source>
</reference>
<dbReference type="EMBL" id="BMJQ01000002">
    <property type="protein sequence ID" value="GGF04915.1"/>
    <property type="molecule type" value="Genomic_DNA"/>
</dbReference>
<comment type="caution">
    <text evidence="2">The sequence shown here is derived from an EMBL/GenBank/DDBJ whole genome shotgun (WGS) entry which is preliminary data.</text>
</comment>
<accession>A0A8J2YQG7</accession>
<feature type="signal peptide" evidence="1">
    <location>
        <begin position="1"/>
        <end position="22"/>
    </location>
</feature>
<dbReference type="AlphaFoldDB" id="A0A8J2YQG7"/>
<evidence type="ECO:0000256" key="1">
    <source>
        <dbReference type="SAM" id="SignalP"/>
    </source>
</evidence>
<dbReference type="PROSITE" id="PS51257">
    <property type="entry name" value="PROKAR_LIPOPROTEIN"/>
    <property type="match status" value="1"/>
</dbReference>
<name>A0A8J2YQG7_9PROT</name>
<reference evidence="2" key="2">
    <citation type="submission" date="2020-09" db="EMBL/GenBank/DDBJ databases">
        <authorList>
            <person name="Sun Q."/>
            <person name="Zhou Y."/>
        </authorList>
    </citation>
    <scope>NUCLEOTIDE SEQUENCE</scope>
    <source>
        <strain evidence="2">CGMCC 1.15725</strain>
    </source>
</reference>
<evidence type="ECO:0000313" key="2">
    <source>
        <dbReference type="EMBL" id="GGF04915.1"/>
    </source>
</evidence>
<gene>
    <name evidence="2" type="ORF">GCM10011611_07920</name>
</gene>